<reference evidence="2 3" key="1">
    <citation type="journal article" date="2019" name="Nat. Microbiol.">
        <title>Mediterranean grassland soil C-N compound turnover is dependent on rainfall and depth, and is mediated by genomically divergent microorganisms.</title>
        <authorList>
            <person name="Diamond S."/>
            <person name="Andeer P.F."/>
            <person name="Li Z."/>
            <person name="Crits-Christoph A."/>
            <person name="Burstein D."/>
            <person name="Anantharaman K."/>
            <person name="Lane K.R."/>
            <person name="Thomas B.C."/>
            <person name="Pan C."/>
            <person name="Northen T.R."/>
            <person name="Banfield J.F."/>
        </authorList>
    </citation>
    <scope>NUCLEOTIDE SEQUENCE [LARGE SCALE GENOMIC DNA]</scope>
    <source>
        <strain evidence="2">WS_2</strain>
    </source>
</reference>
<feature type="chain" id="PRO_5022096994" description="Porin" evidence="1">
    <location>
        <begin position="22"/>
        <end position="131"/>
    </location>
</feature>
<evidence type="ECO:0008006" key="4">
    <source>
        <dbReference type="Google" id="ProtNLM"/>
    </source>
</evidence>
<keyword evidence="1" id="KW-0732">Signal</keyword>
<dbReference type="Proteomes" id="UP000317716">
    <property type="component" value="Unassembled WGS sequence"/>
</dbReference>
<protein>
    <recommendedName>
        <fullName evidence="4">Porin</fullName>
    </recommendedName>
</protein>
<dbReference type="AlphaFoldDB" id="A0A538SLQ1"/>
<sequence>MLRLPLSRLTPLWIACALAVAAPGEAAQKSAGSMAWVVNFQYGVGRLSMEGDSLDRNFGTSMHMRLGHIVDRGVVAGFDVRSWTNTGTDSLRGSTTGATDLKRRVQVFTMTATLPLDRGTYVRGGGGICRV</sequence>
<evidence type="ECO:0000313" key="3">
    <source>
        <dbReference type="Proteomes" id="UP000317716"/>
    </source>
</evidence>
<feature type="non-terminal residue" evidence="2">
    <location>
        <position position="131"/>
    </location>
</feature>
<proteinExistence type="predicted"/>
<comment type="caution">
    <text evidence="2">The sequence shown here is derived from an EMBL/GenBank/DDBJ whole genome shotgun (WGS) entry which is preliminary data.</text>
</comment>
<organism evidence="2 3">
    <name type="scientific">Eiseniibacteriota bacterium</name>
    <dbReference type="NCBI Taxonomy" id="2212470"/>
    <lineage>
        <taxon>Bacteria</taxon>
        <taxon>Candidatus Eiseniibacteriota</taxon>
    </lineage>
</organism>
<gene>
    <name evidence="2" type="ORF">E6K72_09340</name>
</gene>
<evidence type="ECO:0000313" key="2">
    <source>
        <dbReference type="EMBL" id="TMQ52287.1"/>
    </source>
</evidence>
<evidence type="ECO:0000256" key="1">
    <source>
        <dbReference type="SAM" id="SignalP"/>
    </source>
</evidence>
<dbReference type="EMBL" id="VBOS01000327">
    <property type="protein sequence ID" value="TMQ52287.1"/>
    <property type="molecule type" value="Genomic_DNA"/>
</dbReference>
<feature type="signal peptide" evidence="1">
    <location>
        <begin position="1"/>
        <end position="21"/>
    </location>
</feature>
<accession>A0A538SLQ1</accession>
<name>A0A538SLQ1_UNCEI</name>